<protein>
    <submittedName>
        <fullName evidence="2">Alpha/beta-hydrolase</fullName>
    </submittedName>
</protein>
<keyword evidence="3" id="KW-1185">Reference proteome</keyword>
<dbReference type="PANTHER" id="PTHR43194">
    <property type="entry name" value="HYDROLASE ALPHA/BETA FOLD FAMILY"/>
    <property type="match status" value="1"/>
</dbReference>
<proteinExistence type="predicted"/>
<dbReference type="Pfam" id="PF00561">
    <property type="entry name" value="Abhydrolase_1"/>
    <property type="match status" value="1"/>
</dbReference>
<dbReference type="Gene3D" id="3.40.50.1820">
    <property type="entry name" value="alpha/beta hydrolase"/>
    <property type="match status" value="1"/>
</dbReference>
<dbReference type="InterPro" id="IPR029058">
    <property type="entry name" value="AB_hydrolase_fold"/>
</dbReference>
<feature type="domain" description="AB hydrolase-1" evidence="1">
    <location>
        <begin position="81"/>
        <end position="309"/>
    </location>
</feature>
<dbReference type="PRINTS" id="PR00111">
    <property type="entry name" value="ABHYDROLASE"/>
</dbReference>
<sequence>MSINETATKATIIATAALTLYAVYRLIVPSHQAELGSLASVKPKVRHLVEKHYPITPDSKMAPSKLGPTYYRILGNPTGERIILIHGISGTWASMPQVLDSLVSRGYQVCVYDVYGRGYSASPGVKYDHVTYTQQLLDLMNHISWPRANILGYSMGGGIATYFAAAHPERVDRLVLVAPAGKIVGAPVIGPLFSNTIGRKYLLGRSTAGYVNGPYGKEPHMLHFAEVQELNILHNPGFIRAYSSTVSDGPIWGAHGAYERVGKLLGNRVLCVWGTEDTTTSYETEMPHFKRLMPNAKIVEVEGAGHSFLPETCEVVLEPVAAFLKERQ</sequence>
<gene>
    <name evidence="2" type="ORF">BCR33DRAFT_711915</name>
</gene>
<reference evidence="2 3" key="1">
    <citation type="submission" date="2016-07" db="EMBL/GenBank/DDBJ databases">
        <title>Pervasive Adenine N6-methylation of Active Genes in Fungi.</title>
        <authorList>
            <consortium name="DOE Joint Genome Institute"/>
            <person name="Mondo S.J."/>
            <person name="Dannebaum R.O."/>
            <person name="Kuo R.C."/>
            <person name="Labutti K."/>
            <person name="Haridas S."/>
            <person name="Kuo A."/>
            <person name="Salamov A."/>
            <person name="Ahrendt S.R."/>
            <person name="Lipzen A."/>
            <person name="Sullivan W."/>
            <person name="Andreopoulos W.B."/>
            <person name="Clum A."/>
            <person name="Lindquist E."/>
            <person name="Daum C."/>
            <person name="Ramamoorthy G.K."/>
            <person name="Gryganskyi A."/>
            <person name="Culley D."/>
            <person name="Magnuson J.K."/>
            <person name="James T.Y."/>
            <person name="O'Malley M.A."/>
            <person name="Stajich J.E."/>
            <person name="Spatafora J.W."/>
            <person name="Visel A."/>
            <person name="Grigoriev I.V."/>
        </authorList>
    </citation>
    <scope>NUCLEOTIDE SEQUENCE [LARGE SCALE GENOMIC DNA]</scope>
    <source>
        <strain evidence="2 3">JEL800</strain>
    </source>
</reference>
<evidence type="ECO:0000259" key="1">
    <source>
        <dbReference type="Pfam" id="PF00561"/>
    </source>
</evidence>
<dbReference type="GO" id="GO:0016787">
    <property type="term" value="F:hydrolase activity"/>
    <property type="evidence" value="ECO:0007669"/>
    <property type="project" value="UniProtKB-KW"/>
</dbReference>
<dbReference type="InterPro" id="IPR050228">
    <property type="entry name" value="Carboxylesterase_BioH"/>
</dbReference>
<dbReference type="PANTHER" id="PTHR43194:SF2">
    <property type="entry name" value="PEROXISOMAL MEMBRANE PROTEIN LPX1"/>
    <property type="match status" value="1"/>
</dbReference>
<dbReference type="SUPFAM" id="SSF53474">
    <property type="entry name" value="alpha/beta-Hydrolases"/>
    <property type="match status" value="1"/>
</dbReference>
<dbReference type="STRING" id="329046.A0A1Y2D060"/>
<dbReference type="InterPro" id="IPR000073">
    <property type="entry name" value="AB_hydrolase_1"/>
</dbReference>
<dbReference type="OrthoDB" id="408373at2759"/>
<evidence type="ECO:0000313" key="3">
    <source>
        <dbReference type="Proteomes" id="UP000193642"/>
    </source>
</evidence>
<dbReference type="EMBL" id="MCGO01000003">
    <property type="protein sequence ID" value="ORY52663.1"/>
    <property type="molecule type" value="Genomic_DNA"/>
</dbReference>
<evidence type="ECO:0000313" key="2">
    <source>
        <dbReference type="EMBL" id="ORY52663.1"/>
    </source>
</evidence>
<keyword evidence="2" id="KW-0378">Hydrolase</keyword>
<name>A0A1Y2D060_9FUNG</name>
<organism evidence="2 3">
    <name type="scientific">Rhizoclosmatium globosum</name>
    <dbReference type="NCBI Taxonomy" id="329046"/>
    <lineage>
        <taxon>Eukaryota</taxon>
        <taxon>Fungi</taxon>
        <taxon>Fungi incertae sedis</taxon>
        <taxon>Chytridiomycota</taxon>
        <taxon>Chytridiomycota incertae sedis</taxon>
        <taxon>Chytridiomycetes</taxon>
        <taxon>Chytridiales</taxon>
        <taxon>Chytriomycetaceae</taxon>
        <taxon>Rhizoclosmatium</taxon>
    </lineage>
</organism>
<dbReference type="Proteomes" id="UP000193642">
    <property type="component" value="Unassembled WGS sequence"/>
</dbReference>
<accession>A0A1Y2D060</accession>
<dbReference type="AlphaFoldDB" id="A0A1Y2D060"/>
<comment type="caution">
    <text evidence="2">The sequence shown here is derived from an EMBL/GenBank/DDBJ whole genome shotgun (WGS) entry which is preliminary data.</text>
</comment>